<reference evidence="1" key="1">
    <citation type="submission" date="2009-07" db="EMBL/GenBank/DDBJ databases">
        <authorList>
            <person name="Weinstock G."/>
            <person name="Sodergren E."/>
            <person name="Clifton S."/>
            <person name="Fulton L."/>
            <person name="Fulton B."/>
            <person name="Courtney L."/>
            <person name="Fronick C."/>
            <person name="Harrison M."/>
            <person name="Strong C."/>
            <person name="Farmer C."/>
            <person name="Delahaunty K."/>
            <person name="Markovic C."/>
            <person name="Hall O."/>
            <person name="Minx P."/>
            <person name="Tomlinson C."/>
            <person name="Mitreva M."/>
            <person name="Nelson J."/>
            <person name="Hou S."/>
            <person name="Wollam A."/>
            <person name="Pepin K.H."/>
            <person name="Johnson M."/>
            <person name="Bhonagiri V."/>
            <person name="Nash W.E."/>
            <person name="Warren W."/>
            <person name="Chinwalla A."/>
            <person name="Mardis E.R."/>
            <person name="Wilson R.K."/>
        </authorList>
    </citation>
    <scope>NUCLEOTIDE SEQUENCE [LARGE SCALE GENOMIC DNA]</scope>
    <source>
        <strain evidence="1">ATCC 29256</strain>
    </source>
</reference>
<keyword evidence="2" id="KW-1185">Reference proteome</keyword>
<name>C6M6J9_NEISI</name>
<proteinExistence type="predicted"/>
<accession>C6M6J9</accession>
<dbReference type="Proteomes" id="UP000005365">
    <property type="component" value="Unassembled WGS sequence"/>
</dbReference>
<dbReference type="EMBL" id="ACKO02000013">
    <property type="protein sequence ID" value="EET43970.1"/>
    <property type="molecule type" value="Genomic_DNA"/>
</dbReference>
<evidence type="ECO:0000313" key="1">
    <source>
        <dbReference type="EMBL" id="EET43970.1"/>
    </source>
</evidence>
<organism evidence="1 2">
    <name type="scientific">Neisseria sicca ATCC 29256</name>
    <dbReference type="NCBI Taxonomy" id="547045"/>
    <lineage>
        <taxon>Bacteria</taxon>
        <taxon>Pseudomonadati</taxon>
        <taxon>Pseudomonadota</taxon>
        <taxon>Betaproteobacteria</taxon>
        <taxon>Neisseriales</taxon>
        <taxon>Neisseriaceae</taxon>
        <taxon>Neisseria</taxon>
    </lineage>
</organism>
<comment type="caution">
    <text evidence="1">The sequence shown here is derived from an EMBL/GenBank/DDBJ whole genome shotgun (WGS) entry which is preliminary data.</text>
</comment>
<gene>
    <name evidence="1" type="ORF">NEISICOT_02151</name>
</gene>
<dbReference type="AlphaFoldDB" id="C6M6J9"/>
<sequence length="75" mass="8178">MQTNQKEAQIITGRLKAPNGNPAYITKSSLQQTNHSFLFSDGLSKVTPAFNHSKSRLCYCSKRPAYCPASKSASA</sequence>
<protein>
    <submittedName>
        <fullName evidence="1">Uncharacterized protein</fullName>
    </submittedName>
</protein>
<evidence type="ECO:0000313" key="2">
    <source>
        <dbReference type="Proteomes" id="UP000005365"/>
    </source>
</evidence>